<dbReference type="Proteomes" id="UP000266177">
    <property type="component" value="Unassembled WGS sequence"/>
</dbReference>
<evidence type="ECO:0000256" key="5">
    <source>
        <dbReference type="ARBA" id="ARBA00022989"/>
    </source>
</evidence>
<keyword evidence="6 7" id="KW-0472">Membrane</keyword>
<keyword evidence="4 7" id="KW-0812">Transmembrane</keyword>
<dbReference type="GO" id="GO:0005886">
    <property type="term" value="C:plasma membrane"/>
    <property type="evidence" value="ECO:0007669"/>
    <property type="project" value="UniProtKB-SubCell"/>
</dbReference>
<keyword evidence="2" id="KW-0813">Transport</keyword>
<feature type="transmembrane region" description="Helical" evidence="7">
    <location>
        <begin position="20"/>
        <end position="42"/>
    </location>
</feature>
<dbReference type="Gene3D" id="1.10.3720.10">
    <property type="entry name" value="MetI-like"/>
    <property type="match status" value="1"/>
</dbReference>
<gene>
    <name evidence="9" type="ORF">DQX05_07445</name>
</gene>
<evidence type="ECO:0000256" key="1">
    <source>
        <dbReference type="ARBA" id="ARBA00004651"/>
    </source>
</evidence>
<name>A0A3A3GMH2_PANTH</name>
<evidence type="ECO:0000256" key="3">
    <source>
        <dbReference type="ARBA" id="ARBA00022475"/>
    </source>
</evidence>
<feature type="transmembrane region" description="Helical" evidence="7">
    <location>
        <begin position="82"/>
        <end position="101"/>
    </location>
</feature>
<evidence type="ECO:0000259" key="8">
    <source>
        <dbReference type="PROSITE" id="PS50928"/>
    </source>
</evidence>
<organism evidence="9 10">
    <name type="scientific">Paenibacillus thiaminolyticus</name>
    <name type="common">Bacillus thiaminolyticus</name>
    <dbReference type="NCBI Taxonomy" id="49283"/>
    <lineage>
        <taxon>Bacteria</taxon>
        <taxon>Bacillati</taxon>
        <taxon>Bacillota</taxon>
        <taxon>Bacilli</taxon>
        <taxon>Bacillales</taxon>
        <taxon>Paenibacillaceae</taxon>
        <taxon>Paenibacillus</taxon>
    </lineage>
</organism>
<keyword evidence="5 7" id="KW-1133">Transmembrane helix</keyword>
<dbReference type="InterPro" id="IPR035906">
    <property type="entry name" value="MetI-like_sf"/>
</dbReference>
<dbReference type="AlphaFoldDB" id="A0A3A3GMH2"/>
<dbReference type="GO" id="GO:0055085">
    <property type="term" value="P:transmembrane transport"/>
    <property type="evidence" value="ECO:0007669"/>
    <property type="project" value="InterPro"/>
</dbReference>
<dbReference type="OrthoDB" id="9810086at2"/>
<evidence type="ECO:0000313" key="9">
    <source>
        <dbReference type="EMBL" id="RJG25274.1"/>
    </source>
</evidence>
<dbReference type="PANTHER" id="PTHR43744:SF9">
    <property type="entry name" value="POLYGALACTURONAN_RHAMNOGALACTURONAN TRANSPORT SYSTEM PERMEASE PROTEIN YTCP"/>
    <property type="match status" value="1"/>
</dbReference>
<evidence type="ECO:0000256" key="4">
    <source>
        <dbReference type="ARBA" id="ARBA00022692"/>
    </source>
</evidence>
<dbReference type="PROSITE" id="PS50928">
    <property type="entry name" value="ABC_TM1"/>
    <property type="match status" value="1"/>
</dbReference>
<feature type="transmembrane region" description="Helical" evidence="7">
    <location>
        <begin position="263"/>
        <end position="283"/>
    </location>
</feature>
<feature type="transmembrane region" description="Helical" evidence="7">
    <location>
        <begin position="113"/>
        <end position="132"/>
    </location>
</feature>
<protein>
    <submittedName>
        <fullName evidence="9">Carbohydrate ABC transporter permease</fullName>
    </submittedName>
</protein>
<dbReference type="InterPro" id="IPR000515">
    <property type="entry name" value="MetI-like"/>
</dbReference>
<dbReference type="CDD" id="cd06261">
    <property type="entry name" value="TM_PBP2"/>
    <property type="match status" value="1"/>
</dbReference>
<evidence type="ECO:0000256" key="6">
    <source>
        <dbReference type="ARBA" id="ARBA00023136"/>
    </source>
</evidence>
<dbReference type="RefSeq" id="WP_119792283.1">
    <property type="nucleotide sequence ID" value="NZ_QYZD01000004.1"/>
</dbReference>
<feature type="transmembrane region" description="Helical" evidence="7">
    <location>
        <begin position="186"/>
        <end position="212"/>
    </location>
</feature>
<feature type="domain" description="ABC transmembrane type-1" evidence="8">
    <location>
        <begin position="78"/>
        <end position="281"/>
    </location>
</feature>
<feature type="transmembrane region" description="Helical" evidence="7">
    <location>
        <begin position="144"/>
        <end position="165"/>
    </location>
</feature>
<reference evidence="9 10" key="1">
    <citation type="submission" date="2018-09" db="EMBL/GenBank/DDBJ databases">
        <title>Paenibacillus SK2017-BO5.</title>
        <authorList>
            <person name="Piskunova J.V."/>
            <person name="Dubiley S.A."/>
            <person name="Severinov K.V."/>
        </authorList>
    </citation>
    <scope>NUCLEOTIDE SEQUENCE [LARGE SCALE GENOMIC DNA]</scope>
    <source>
        <strain evidence="9 10">BO5</strain>
    </source>
</reference>
<evidence type="ECO:0000313" key="10">
    <source>
        <dbReference type="Proteomes" id="UP000266177"/>
    </source>
</evidence>
<comment type="caution">
    <text evidence="9">The sequence shown here is derived from an EMBL/GenBank/DDBJ whole genome shotgun (WGS) entry which is preliminary data.</text>
</comment>
<evidence type="ECO:0000256" key="7">
    <source>
        <dbReference type="SAM" id="Phobius"/>
    </source>
</evidence>
<proteinExistence type="predicted"/>
<dbReference type="PANTHER" id="PTHR43744">
    <property type="entry name" value="ABC TRANSPORTER PERMEASE PROTEIN MG189-RELATED-RELATED"/>
    <property type="match status" value="1"/>
</dbReference>
<dbReference type="SUPFAM" id="SSF161098">
    <property type="entry name" value="MetI-like"/>
    <property type="match status" value="1"/>
</dbReference>
<accession>A0A3A3GMH2</accession>
<dbReference type="EMBL" id="QYZD01000004">
    <property type="protein sequence ID" value="RJG25274.1"/>
    <property type="molecule type" value="Genomic_DNA"/>
</dbReference>
<comment type="subcellular location">
    <subcellularLocation>
        <location evidence="1">Cell membrane</location>
        <topology evidence="1">Multi-pass membrane protein</topology>
    </subcellularLocation>
</comment>
<keyword evidence="3" id="KW-1003">Cell membrane</keyword>
<evidence type="ECO:0000256" key="2">
    <source>
        <dbReference type="ARBA" id="ARBA00022448"/>
    </source>
</evidence>
<sequence>MNLESINKSKADKLFDFMNYIILTIIMLLVLYPLYFIVIASFSDPMLVSSGNVWLWPKGFTLEGYKAVFSNDKLMIGFRNSLLYVVIGTAFSLALTLPAAYSLSRKDLKGRNIFTFFLVFTMFFSGGLIPSYLLVKGLGMLDTIWSVIIPGSVSVWNIIMSRTFFQSTIPNELLEAAKVDGCSNKRFFASIVIPLTTPLIAVMVLFSCVGYWNSYFNAMIYLKDEALFPLQLVLREILVQNTVSFSMIKDQALIEQQQQLAQLVKYSVIIVASAPVLILYPFLQKYFVKGIMIGSIKG</sequence>